<dbReference type="AlphaFoldDB" id="A0A557XDU2"/>
<reference evidence="1 2" key="1">
    <citation type="submission" date="2019-07" db="EMBL/GenBank/DDBJ databases">
        <title>New Mycobacterium species.</title>
        <authorList>
            <person name="Tortoli E."/>
            <person name="Ghielmetti G."/>
            <person name="Friedel U."/>
            <person name="Trovato A."/>
        </authorList>
    </citation>
    <scope>NUCLEOTIDE SEQUENCE [LARGE SCALE GENOMIC DNA]</scope>
    <source>
        <strain evidence="1 2">16-83</strain>
    </source>
</reference>
<accession>A0A557XDU2</accession>
<dbReference type="OrthoDB" id="4459652at2"/>
<comment type="caution">
    <text evidence="1">The sequence shown here is derived from an EMBL/GenBank/DDBJ whole genome shotgun (WGS) entry which is preliminary data.</text>
</comment>
<protein>
    <submittedName>
        <fullName evidence="1">Uncharacterized protein</fullName>
    </submittedName>
</protein>
<name>A0A557XDU2_9MYCO</name>
<gene>
    <name evidence="1" type="ORF">FPZ47_23105</name>
</gene>
<proteinExistence type="predicted"/>
<evidence type="ECO:0000313" key="2">
    <source>
        <dbReference type="Proteomes" id="UP000320513"/>
    </source>
</evidence>
<dbReference type="Proteomes" id="UP000320513">
    <property type="component" value="Unassembled WGS sequence"/>
</dbReference>
<sequence length="317" mass="35035">MSIPNSPQSQTLIEALFNLKHNGVLGYIDERGRSCGDLYDWGLHPHVAEEGSALAADDAAFAAAYPITLAGPAAVTGHALFPVMAAAGNLNTVGILVARRLTHQQPHLLEVMNLCRVALESAALTIWLLRDPDPGVRRGRCLSEEMEQLEQQRRFLLIDAENEAGRGERFTEEFRTMNAEHRRKFNVMLTAAKAAYTFDKPPSFTKMVRESAHWVDAYTPDTEAIDAGWRERSARSFYSYGSSFIHGYRWMTDYSRDGTVWSLVAEALAVSLSMTECAACLYEAASRAPGGARPEGSYVPERLEPTIAAWSAELFSS</sequence>
<organism evidence="1 2">
    <name type="scientific">Mycobacterium helveticum</name>
    <dbReference type="NCBI Taxonomy" id="2592811"/>
    <lineage>
        <taxon>Bacteria</taxon>
        <taxon>Bacillati</taxon>
        <taxon>Actinomycetota</taxon>
        <taxon>Actinomycetes</taxon>
        <taxon>Mycobacteriales</taxon>
        <taxon>Mycobacteriaceae</taxon>
        <taxon>Mycobacterium</taxon>
    </lineage>
</organism>
<dbReference type="EMBL" id="VMQU01000138">
    <property type="protein sequence ID" value="TVS83704.1"/>
    <property type="molecule type" value="Genomic_DNA"/>
</dbReference>
<dbReference type="RefSeq" id="WP_144955715.1">
    <property type="nucleotide sequence ID" value="NZ_VMQU01000138.1"/>
</dbReference>
<keyword evidence="2" id="KW-1185">Reference proteome</keyword>
<evidence type="ECO:0000313" key="1">
    <source>
        <dbReference type="EMBL" id="TVS83704.1"/>
    </source>
</evidence>